<protein>
    <submittedName>
        <fullName evidence="1">Uncharacterized protein</fullName>
    </submittedName>
</protein>
<name>A0A0E9PMY1_ANGAN</name>
<accession>A0A0E9PMY1</accession>
<reference evidence="1" key="1">
    <citation type="submission" date="2014-11" db="EMBL/GenBank/DDBJ databases">
        <authorList>
            <person name="Amaro Gonzalez C."/>
        </authorList>
    </citation>
    <scope>NUCLEOTIDE SEQUENCE</scope>
</reference>
<proteinExistence type="predicted"/>
<reference evidence="1" key="2">
    <citation type="journal article" date="2015" name="Fish Shellfish Immunol.">
        <title>Early steps in the European eel (Anguilla anguilla)-Vibrio vulnificus interaction in the gills: Role of the RtxA13 toxin.</title>
        <authorList>
            <person name="Callol A."/>
            <person name="Pajuelo D."/>
            <person name="Ebbesson L."/>
            <person name="Teles M."/>
            <person name="MacKenzie S."/>
            <person name="Amaro C."/>
        </authorList>
    </citation>
    <scope>NUCLEOTIDE SEQUENCE</scope>
</reference>
<organism evidence="1">
    <name type="scientific">Anguilla anguilla</name>
    <name type="common">European freshwater eel</name>
    <name type="synonym">Muraena anguilla</name>
    <dbReference type="NCBI Taxonomy" id="7936"/>
    <lineage>
        <taxon>Eukaryota</taxon>
        <taxon>Metazoa</taxon>
        <taxon>Chordata</taxon>
        <taxon>Craniata</taxon>
        <taxon>Vertebrata</taxon>
        <taxon>Euteleostomi</taxon>
        <taxon>Actinopterygii</taxon>
        <taxon>Neopterygii</taxon>
        <taxon>Teleostei</taxon>
        <taxon>Anguilliformes</taxon>
        <taxon>Anguillidae</taxon>
        <taxon>Anguilla</taxon>
    </lineage>
</organism>
<evidence type="ECO:0000313" key="1">
    <source>
        <dbReference type="EMBL" id="JAH05425.1"/>
    </source>
</evidence>
<dbReference type="EMBL" id="GBXM01103152">
    <property type="protein sequence ID" value="JAH05425.1"/>
    <property type="molecule type" value="Transcribed_RNA"/>
</dbReference>
<dbReference type="AlphaFoldDB" id="A0A0E9PMY1"/>
<sequence>MCFSGWLYGDVLMHWKMGALAFQSLRMAKRCCGGVCVCVSACVCMYDTFFVP</sequence>